<feature type="compositionally biased region" description="Low complexity" evidence="1">
    <location>
        <begin position="163"/>
        <end position="172"/>
    </location>
</feature>
<dbReference type="Proteomes" id="UP000095751">
    <property type="component" value="Unassembled WGS sequence"/>
</dbReference>
<reference evidence="2 3" key="1">
    <citation type="submission" date="2016-09" db="EMBL/GenBank/DDBJ databases">
        <title>Extensive genetic diversity and differential bi-allelic expression allows diatom success in the polar Southern Ocean.</title>
        <authorList>
            <consortium name="DOE Joint Genome Institute"/>
            <person name="Mock T."/>
            <person name="Otillar R.P."/>
            <person name="Strauss J."/>
            <person name="Dupont C."/>
            <person name="Frickenhaus S."/>
            <person name="Maumus F."/>
            <person name="Mcmullan M."/>
            <person name="Sanges R."/>
            <person name="Schmutz J."/>
            <person name="Toseland A."/>
            <person name="Valas R."/>
            <person name="Veluchamy A."/>
            <person name="Ward B.J."/>
            <person name="Allen A."/>
            <person name="Barry K."/>
            <person name="Falciatore A."/>
            <person name="Ferrante M."/>
            <person name="Fortunato A.E."/>
            <person name="Gloeckner G."/>
            <person name="Gruber A."/>
            <person name="Hipkin R."/>
            <person name="Janech M."/>
            <person name="Kroth P."/>
            <person name="Leese F."/>
            <person name="Lindquist E."/>
            <person name="Lyon B.R."/>
            <person name="Martin J."/>
            <person name="Mayer C."/>
            <person name="Parker M."/>
            <person name="Quesneville H."/>
            <person name="Raymond J."/>
            <person name="Uhlig C."/>
            <person name="Valentin K.U."/>
            <person name="Worden A.Z."/>
            <person name="Armbrust E.V."/>
            <person name="Bowler C."/>
            <person name="Green B."/>
            <person name="Moulton V."/>
            <person name="Van Oosterhout C."/>
            <person name="Grigoriev I."/>
        </authorList>
    </citation>
    <scope>NUCLEOTIDE SEQUENCE [LARGE SCALE GENOMIC DNA]</scope>
    <source>
        <strain evidence="2 3">CCMP1102</strain>
    </source>
</reference>
<protein>
    <recommendedName>
        <fullName evidence="4">CRAL-TRIO domain-containing protein</fullName>
    </recommendedName>
</protein>
<accession>A0A1E7FGX3</accession>
<dbReference type="InParanoid" id="A0A1E7FGX3"/>
<feature type="region of interest" description="Disordered" evidence="1">
    <location>
        <begin position="94"/>
        <end position="174"/>
    </location>
</feature>
<dbReference type="EMBL" id="KV784357">
    <property type="protein sequence ID" value="OEU17438.1"/>
    <property type="molecule type" value="Genomic_DNA"/>
</dbReference>
<dbReference type="InterPro" id="IPR036865">
    <property type="entry name" value="CRAL-TRIO_dom_sf"/>
</dbReference>
<evidence type="ECO:0008006" key="4">
    <source>
        <dbReference type="Google" id="ProtNLM"/>
    </source>
</evidence>
<gene>
    <name evidence="2" type="ORF">FRACYDRAFT_237855</name>
</gene>
<proteinExistence type="predicted"/>
<evidence type="ECO:0000313" key="3">
    <source>
        <dbReference type="Proteomes" id="UP000095751"/>
    </source>
</evidence>
<evidence type="ECO:0000256" key="1">
    <source>
        <dbReference type="SAM" id="MobiDB-lite"/>
    </source>
</evidence>
<dbReference type="OrthoDB" id="43460at2759"/>
<dbReference type="KEGG" id="fcy:FRACYDRAFT_237855"/>
<feature type="compositionally biased region" description="Basic and acidic residues" evidence="1">
    <location>
        <begin position="94"/>
        <end position="103"/>
    </location>
</feature>
<sequence length="349" mass="39579">MLEAIEKSLKEEFSDSTDAECYRFVRAAESLYKKTRKSNSEKEKLIHDTASQKLEEYLDWRSLHGLDYDQPAKDKDDSSVWEWAVRKALFVEEEKKRQKEQAKRASRSSSSSSKSTANNNKNLVDYDSHIDIAVEEEKEGGEGGKTSEQTNNIRDGGSERNNNDNNKNNKSKTLPQLIFRRTDPNTGKVLQDKNGTDLIHVLAAKIDRFAASNETWAMAVALYIDFYVDRNSKYSASIFVDARAGEGWPNPKLIMGVSLVGQIVTEIEKRHPGRCKTLIIFPLPRALTMIWGSVKGYFSPEMNEMMIVCSGPSTLGSPLPKKMLEIYVDGDVIDILEEYRIDLYSPKKE</sequence>
<organism evidence="2 3">
    <name type="scientific">Fragilariopsis cylindrus CCMP1102</name>
    <dbReference type="NCBI Taxonomy" id="635003"/>
    <lineage>
        <taxon>Eukaryota</taxon>
        <taxon>Sar</taxon>
        <taxon>Stramenopiles</taxon>
        <taxon>Ochrophyta</taxon>
        <taxon>Bacillariophyta</taxon>
        <taxon>Bacillariophyceae</taxon>
        <taxon>Bacillariophycidae</taxon>
        <taxon>Bacillariales</taxon>
        <taxon>Bacillariaceae</taxon>
        <taxon>Fragilariopsis</taxon>
    </lineage>
</organism>
<dbReference type="AlphaFoldDB" id="A0A1E7FGX3"/>
<name>A0A1E7FGX3_9STRA</name>
<keyword evidence="3" id="KW-1185">Reference proteome</keyword>
<evidence type="ECO:0000313" key="2">
    <source>
        <dbReference type="EMBL" id="OEU17438.1"/>
    </source>
</evidence>
<dbReference type="SUPFAM" id="SSF52087">
    <property type="entry name" value="CRAL/TRIO domain"/>
    <property type="match status" value="1"/>
</dbReference>